<evidence type="ECO:0000313" key="1">
    <source>
        <dbReference type="EMBL" id="THJ65134.1"/>
    </source>
</evidence>
<keyword evidence="1" id="KW-0378">Hydrolase</keyword>
<dbReference type="PANTHER" id="PTHR39420:SF1">
    <property type="entry name" value="HYDROLASE"/>
    <property type="match status" value="1"/>
</dbReference>
<protein>
    <submittedName>
        <fullName evidence="1">Hydrolase</fullName>
    </submittedName>
</protein>
<evidence type="ECO:0000313" key="2">
    <source>
        <dbReference type="Proteomes" id="UP000305233"/>
    </source>
</evidence>
<name>A0A4S5E1A4_9MICC</name>
<dbReference type="Proteomes" id="UP000305233">
    <property type="component" value="Unassembled WGS sequence"/>
</dbReference>
<dbReference type="NCBIfam" id="TIGR03624">
    <property type="entry name" value="putative hydrolase"/>
    <property type="match status" value="1"/>
</dbReference>
<dbReference type="PANTHER" id="PTHR39420">
    <property type="match status" value="1"/>
</dbReference>
<dbReference type="Pfam" id="PF10103">
    <property type="entry name" value="Zincin_2"/>
    <property type="match status" value="1"/>
</dbReference>
<sequence length="376" mass="41266">MSSNETAVPRPQLVNWDMAASTAASLTPAGPTMEPAEIARSVQNIRRLADESVAHVHAISRLDAARDLRDSEVLVIDRASWSRANAQSFRTLLEPALDQLAATRPDVMRSASLALGGTLTGAQLGTVLAFLSSKVLGQYDPFVASRHAQGGRLMLVAPNIISVERELNVDPSDFRLWVCLHEQTHRVQFAAAPWLRDHMRTHIGELTSGLMDKADSLSERLGTAVRNLTTAQRPDRTAVAGPGPRDTGLLSILQGPEDRARLSHLTAVMSLLEGHANVVMDGVDGRIVPSVKTIRRRFNARGTSRGPLEKLIRQLMGLDAKMRQYSDGSRFVRRVVSQTGMDGFNAVWEAEANLPTEQEIHAPDEWIDRMSLRRDG</sequence>
<keyword evidence="2" id="KW-1185">Reference proteome</keyword>
<proteinExistence type="predicted"/>
<comment type="caution">
    <text evidence="1">The sequence shown here is derived from an EMBL/GenBank/DDBJ whole genome shotgun (WGS) entry which is preliminary data.</text>
</comment>
<dbReference type="OrthoDB" id="142939at2"/>
<dbReference type="InterPro" id="IPR018766">
    <property type="entry name" value="Zinicin_2"/>
</dbReference>
<dbReference type="EMBL" id="SSWH01000012">
    <property type="protein sequence ID" value="THJ65134.1"/>
    <property type="molecule type" value="Genomic_DNA"/>
</dbReference>
<dbReference type="InterPro" id="IPR042271">
    <property type="entry name" value="Zinicin_2_N"/>
</dbReference>
<organism evidence="1 2">
    <name type="scientific">Arthrobacter echini</name>
    <dbReference type="NCBI Taxonomy" id="1529066"/>
    <lineage>
        <taxon>Bacteria</taxon>
        <taxon>Bacillati</taxon>
        <taxon>Actinomycetota</taxon>
        <taxon>Actinomycetes</taxon>
        <taxon>Micrococcales</taxon>
        <taxon>Micrococcaceae</taxon>
        <taxon>Arthrobacter</taxon>
    </lineage>
</organism>
<dbReference type="GO" id="GO:0016787">
    <property type="term" value="F:hydrolase activity"/>
    <property type="evidence" value="ECO:0007669"/>
    <property type="project" value="UniProtKB-KW"/>
</dbReference>
<dbReference type="RefSeq" id="WP_136455342.1">
    <property type="nucleotide sequence ID" value="NZ_SSWH01000012.1"/>
</dbReference>
<dbReference type="Gene3D" id="1.20.150.30">
    <property type="entry name" value="Zincin-like metallopeptidase, N-terminal domain"/>
    <property type="match status" value="1"/>
</dbReference>
<dbReference type="AlphaFoldDB" id="A0A4S5E1A4"/>
<accession>A0A4S5E1A4</accession>
<reference evidence="1 2" key="1">
    <citation type="submission" date="2019-04" db="EMBL/GenBank/DDBJ databases">
        <authorList>
            <person name="Liu Q."/>
            <person name="Xin Y.-H."/>
        </authorList>
    </citation>
    <scope>NUCLEOTIDE SEQUENCE [LARGE SCALE GENOMIC DNA]</scope>
    <source>
        <strain evidence="1 2">AM23</strain>
    </source>
</reference>
<gene>
    <name evidence="1" type="ORF">E8P82_12520</name>
</gene>
<dbReference type="InterPro" id="IPR022454">
    <property type="entry name" value="CHP03883_F420-assoc"/>
</dbReference>
<dbReference type="NCBIfam" id="TIGR03883">
    <property type="entry name" value="DUF2342_F420"/>
    <property type="match status" value="1"/>
</dbReference>
<dbReference type="SUPFAM" id="SSF55486">
    <property type="entry name" value="Metalloproteases ('zincins'), catalytic domain"/>
    <property type="match status" value="1"/>
</dbReference>